<dbReference type="InterPro" id="IPR025642">
    <property type="entry name" value="DUF4342"/>
</dbReference>
<dbReference type="RefSeq" id="WP_132015857.1">
    <property type="nucleotide sequence ID" value="NZ_SLUN01000027.1"/>
</dbReference>
<name>A0A4V2QD27_HYDET</name>
<dbReference type="CDD" id="cd14360">
    <property type="entry name" value="UBA_NAC_like_bac"/>
    <property type="match status" value="1"/>
</dbReference>
<dbReference type="Pfam" id="PF14242">
    <property type="entry name" value="DUF4342"/>
    <property type="match status" value="1"/>
</dbReference>
<protein>
    <submittedName>
        <fullName evidence="2">Uncharacterized protein DUF4342</fullName>
    </submittedName>
</protein>
<dbReference type="SUPFAM" id="SSF46934">
    <property type="entry name" value="UBA-like"/>
    <property type="match status" value="1"/>
</dbReference>
<dbReference type="InterPro" id="IPR009060">
    <property type="entry name" value="UBA-like_sf"/>
</dbReference>
<gene>
    <name evidence="2" type="ORF">EDC14_102737</name>
</gene>
<evidence type="ECO:0000313" key="2">
    <source>
        <dbReference type="EMBL" id="TCL62187.1"/>
    </source>
</evidence>
<reference evidence="2 3" key="1">
    <citation type="submission" date="2019-03" db="EMBL/GenBank/DDBJ databases">
        <title>Genomic Encyclopedia of Type Strains, Phase IV (KMG-IV): sequencing the most valuable type-strain genomes for metagenomic binning, comparative biology and taxonomic classification.</title>
        <authorList>
            <person name="Goeker M."/>
        </authorList>
    </citation>
    <scope>NUCLEOTIDE SEQUENCE [LARGE SCALE GENOMIC DNA]</scope>
    <source>
        <strain evidence="2 3">LX-B</strain>
    </source>
</reference>
<dbReference type="Gene3D" id="1.10.8.10">
    <property type="entry name" value="DNA helicase RuvA subunit, C-terminal domain"/>
    <property type="match status" value="1"/>
</dbReference>
<comment type="caution">
    <text evidence="2">The sequence shown here is derived from an EMBL/GenBank/DDBJ whole genome shotgun (WGS) entry which is preliminary data.</text>
</comment>
<evidence type="ECO:0000259" key="1">
    <source>
        <dbReference type="Pfam" id="PF14242"/>
    </source>
</evidence>
<keyword evidence="3" id="KW-1185">Reference proteome</keyword>
<feature type="domain" description="DUF4342" evidence="1">
    <location>
        <begin position="44"/>
        <end position="119"/>
    </location>
</feature>
<dbReference type="Proteomes" id="UP000295008">
    <property type="component" value="Unassembled WGS sequence"/>
</dbReference>
<proteinExistence type="predicted"/>
<dbReference type="AlphaFoldDB" id="A0A4V2QD27"/>
<dbReference type="EMBL" id="SLUN01000027">
    <property type="protein sequence ID" value="TCL62187.1"/>
    <property type="molecule type" value="Genomic_DNA"/>
</dbReference>
<evidence type="ECO:0000313" key="3">
    <source>
        <dbReference type="Proteomes" id="UP000295008"/>
    </source>
</evidence>
<sequence length="126" mass="14058">MDNLEKVDLVRERMDVSYEEAKRALEATNWDVVEAIIKIEQDSRSAKEEIFVRGSELVDKVKELIRKGNVSKIRVKQEDKVLVEVPVTAGVVGALLAPQLAIIGAVAALVSRCTVEIERIDSDVYH</sequence>
<organism evidence="2 3">
    <name type="scientific">Hydrogenispora ethanolica</name>
    <dbReference type="NCBI Taxonomy" id="1082276"/>
    <lineage>
        <taxon>Bacteria</taxon>
        <taxon>Bacillati</taxon>
        <taxon>Bacillota</taxon>
        <taxon>Hydrogenispora</taxon>
    </lineage>
</organism>
<dbReference type="OrthoDB" id="129626at2"/>
<accession>A0A4V2QD27</accession>